<protein>
    <submittedName>
        <fullName evidence="1">Conjugal transfer protein TraJ</fullName>
    </submittedName>
</protein>
<evidence type="ECO:0000313" key="2">
    <source>
        <dbReference type="Proteomes" id="UP000438699"/>
    </source>
</evidence>
<comment type="caution">
    <text evidence="1">The sequence shown here is derived from an EMBL/GenBank/DDBJ whole genome shotgun (WGS) entry which is preliminary data.</text>
</comment>
<organism evidence="1 2">
    <name type="scientific">Pseudodesulfovibrio senegalensis</name>
    <dbReference type="NCBI Taxonomy" id="1721087"/>
    <lineage>
        <taxon>Bacteria</taxon>
        <taxon>Pseudomonadati</taxon>
        <taxon>Thermodesulfobacteriota</taxon>
        <taxon>Desulfovibrionia</taxon>
        <taxon>Desulfovibrionales</taxon>
        <taxon>Desulfovibrionaceae</taxon>
    </lineage>
</organism>
<proteinExistence type="predicted"/>
<keyword evidence="2" id="KW-1185">Reference proteome</keyword>
<dbReference type="OrthoDB" id="8966807at2"/>
<dbReference type="EMBL" id="WAIE01000007">
    <property type="protein sequence ID" value="KAB1440360.1"/>
    <property type="molecule type" value="Genomic_DNA"/>
</dbReference>
<sequence length="105" mass="12009">MPSKKHVLKSYVSDEEYAAIIAKADMTGLSVSTFVKRVSLGHQIVSREDRQARRELLRINADIGRLGGLLKMWLTNEDDFEDDVRILLKEIEQRQAELKKAVGRI</sequence>
<gene>
    <name evidence="1" type="ORF">F8A88_14020</name>
</gene>
<name>A0A6N6MZ64_9BACT</name>
<reference evidence="1 2" key="1">
    <citation type="journal article" date="2017" name="Int. J. Syst. Evol. Microbiol.">
        <title>Desulfovibrio senegalensis sp. nov., a mesophilic sulfate reducer isolated from marine sediment.</title>
        <authorList>
            <person name="Thioye A."/>
            <person name="Gam Z.B.A."/>
            <person name="Mbengue M."/>
            <person name="Cayol J.L."/>
            <person name="Joseph-Bartoli M."/>
            <person name="Toure-Kane C."/>
            <person name="Labat M."/>
        </authorList>
    </citation>
    <scope>NUCLEOTIDE SEQUENCE [LARGE SCALE GENOMIC DNA]</scope>
    <source>
        <strain evidence="1 2">DSM 101509</strain>
    </source>
</reference>
<dbReference type="Pfam" id="PF21983">
    <property type="entry name" value="NikA-like"/>
    <property type="match status" value="1"/>
</dbReference>
<evidence type="ECO:0000313" key="1">
    <source>
        <dbReference type="EMBL" id="KAB1440360.1"/>
    </source>
</evidence>
<dbReference type="Proteomes" id="UP000438699">
    <property type="component" value="Unassembled WGS sequence"/>
</dbReference>
<dbReference type="InterPro" id="IPR053842">
    <property type="entry name" value="NikA-like"/>
</dbReference>
<accession>A0A6N6MZ64</accession>
<dbReference type="AlphaFoldDB" id="A0A6N6MZ64"/>